<dbReference type="Proteomes" id="UP000006039">
    <property type="component" value="Unassembled WGS sequence"/>
</dbReference>
<dbReference type="Gene3D" id="3.20.20.70">
    <property type="entry name" value="Aldolase class I"/>
    <property type="match status" value="1"/>
</dbReference>
<reference evidence="8" key="2">
    <citation type="submission" date="2010-07" db="EMBL/GenBank/DDBJ databases">
        <authorList>
            <consortium name="The Broad Institute Genome Sequencing Platform"/>
            <consortium name="Broad Institute Genome Sequencing Center for Infectious Disease"/>
            <person name="Ma L.-J."/>
            <person name="Dead R."/>
            <person name="Young S."/>
            <person name="Zeng Q."/>
            <person name="Koehrsen M."/>
            <person name="Alvarado L."/>
            <person name="Berlin A."/>
            <person name="Chapman S.B."/>
            <person name="Chen Z."/>
            <person name="Freedman E."/>
            <person name="Gellesch M."/>
            <person name="Goldberg J."/>
            <person name="Griggs A."/>
            <person name="Gujja S."/>
            <person name="Heilman E.R."/>
            <person name="Heiman D."/>
            <person name="Hepburn T."/>
            <person name="Howarth C."/>
            <person name="Jen D."/>
            <person name="Larson L."/>
            <person name="Mehta T."/>
            <person name="Neiman D."/>
            <person name="Pearson M."/>
            <person name="Roberts A."/>
            <person name="Saif S."/>
            <person name="Shea T."/>
            <person name="Shenoy N."/>
            <person name="Sisk P."/>
            <person name="Stolte C."/>
            <person name="Sykes S."/>
            <person name="Walk T."/>
            <person name="White J."/>
            <person name="Yandava C."/>
            <person name="Haas B."/>
            <person name="Nusbaum C."/>
            <person name="Birren B."/>
        </authorList>
    </citation>
    <scope>NUCLEOTIDE SEQUENCE</scope>
    <source>
        <strain evidence="8">R3-111a-1</strain>
    </source>
</reference>
<organism evidence="8">
    <name type="scientific">Gaeumannomyces tritici (strain R3-111a-1)</name>
    <name type="common">Wheat and barley take-all root rot fungus</name>
    <name type="synonym">Gaeumannomyces graminis var. tritici</name>
    <dbReference type="NCBI Taxonomy" id="644352"/>
    <lineage>
        <taxon>Eukaryota</taxon>
        <taxon>Fungi</taxon>
        <taxon>Dikarya</taxon>
        <taxon>Ascomycota</taxon>
        <taxon>Pezizomycotina</taxon>
        <taxon>Sordariomycetes</taxon>
        <taxon>Sordariomycetidae</taxon>
        <taxon>Magnaporthales</taxon>
        <taxon>Magnaporthaceae</taxon>
        <taxon>Gaeumannomyces</taxon>
    </lineage>
</organism>
<comment type="cofactor">
    <cofactor evidence="1">
        <name>FMN</name>
        <dbReference type="ChEBI" id="CHEBI:58210"/>
    </cofactor>
</comment>
<dbReference type="GeneID" id="20340923"/>
<sequence length="425" mass="44233">MGNNNTPTRPLLHALINTHDFAAAAEATYSPKAWAFLSSAATDLHSKRRNASAYADISLRPRVLRDVSAVDTSALVLGRRVRAPVFCSPTSLGRLFHRDGELALGRACARLGVPQCVSTSASFPLPDIVAAVRAAEAQARAGGRRQDDVPVFFQLYVDKNRARSAALLAEAAALGVAAVFLTVDAPVAGKREADERAAPSPRDARSLRTPMAPDGGSGSSSSSSSSSNTGGGGGGGAIGRVMGSYVDASVSWADLAWVRAACPGVPLVLKGVQTAADAVAAADAGVDAILVSNHGGRSVDTAPAPVCVLLELHRCCPEVFGRLEVYVDGGVSRGTDVFKALCLGARAVGLGRGVLYGLAYGEEGVQRYVEILIDELETTMKLCGVTSIDQLHPGLVNTLALDPFIPSSMGHPYAKWPPEPRNTKL</sequence>
<reference evidence="9" key="5">
    <citation type="submission" date="2018-04" db="UniProtKB">
        <authorList>
            <consortium name="EnsemblFungi"/>
        </authorList>
    </citation>
    <scope>IDENTIFICATION</scope>
    <source>
        <strain evidence="9">R3-111a-1</strain>
    </source>
</reference>
<evidence type="ECO:0000256" key="2">
    <source>
        <dbReference type="ARBA" id="ARBA00023002"/>
    </source>
</evidence>
<feature type="binding site" evidence="5">
    <location>
        <position position="270"/>
    </location>
    <ligand>
        <name>FMN</name>
        <dbReference type="ChEBI" id="CHEBI:58210"/>
    </ligand>
</feature>
<feature type="binding site" evidence="5">
    <location>
        <position position="191"/>
    </location>
    <ligand>
        <name>glyoxylate</name>
        <dbReference type="ChEBI" id="CHEBI:36655"/>
    </ligand>
</feature>
<evidence type="ECO:0000256" key="6">
    <source>
        <dbReference type="SAM" id="MobiDB-lite"/>
    </source>
</evidence>
<evidence type="ECO:0000313" key="8">
    <source>
        <dbReference type="EMBL" id="EJT80466.1"/>
    </source>
</evidence>
<evidence type="ECO:0000256" key="5">
    <source>
        <dbReference type="PIRSR" id="PIRSR000138-2"/>
    </source>
</evidence>
<dbReference type="PANTHER" id="PTHR10578">
    <property type="entry name" value="S -2-HYDROXY-ACID OXIDASE-RELATED"/>
    <property type="match status" value="1"/>
</dbReference>
<name>J3NGS6_GAET3</name>
<keyword evidence="5" id="KW-0285">Flavoprotein</keyword>
<dbReference type="PIRSF" id="PIRSF000138">
    <property type="entry name" value="Al-hdrx_acd_dh"/>
    <property type="match status" value="1"/>
</dbReference>
<feature type="compositionally biased region" description="Basic and acidic residues" evidence="6">
    <location>
        <begin position="191"/>
        <end position="206"/>
    </location>
</feature>
<keyword evidence="10" id="KW-1185">Reference proteome</keyword>
<dbReference type="Pfam" id="PF01070">
    <property type="entry name" value="FMN_dh"/>
    <property type="match status" value="1"/>
</dbReference>
<dbReference type="PROSITE" id="PS51349">
    <property type="entry name" value="FMN_HYDROXY_ACID_DH_2"/>
    <property type="match status" value="1"/>
</dbReference>
<dbReference type="PANTHER" id="PTHR10578:SF104">
    <property type="entry name" value="CYTOCHROME B2, MITOCHONDRIAL-RELATED"/>
    <property type="match status" value="1"/>
</dbReference>
<feature type="binding site" evidence="5">
    <location>
        <position position="294"/>
    </location>
    <ligand>
        <name>glyoxylate</name>
        <dbReference type="ChEBI" id="CHEBI:36655"/>
    </ligand>
</feature>
<evidence type="ECO:0000256" key="4">
    <source>
        <dbReference type="PIRSR" id="PIRSR000138-1"/>
    </source>
</evidence>
<reference evidence="8" key="3">
    <citation type="submission" date="2010-09" db="EMBL/GenBank/DDBJ databases">
        <title>Annotation of Gaeumannomyces graminis var. tritici R3-111a-1.</title>
        <authorList>
            <consortium name="The Broad Institute Genome Sequencing Platform"/>
            <person name="Ma L.-J."/>
            <person name="Dead R."/>
            <person name="Young S.K."/>
            <person name="Zeng Q."/>
            <person name="Gargeya S."/>
            <person name="Fitzgerald M."/>
            <person name="Haas B."/>
            <person name="Abouelleil A."/>
            <person name="Alvarado L."/>
            <person name="Arachchi H.M."/>
            <person name="Berlin A."/>
            <person name="Brown A."/>
            <person name="Chapman S.B."/>
            <person name="Chen Z."/>
            <person name="Dunbar C."/>
            <person name="Freedman E."/>
            <person name="Gearin G."/>
            <person name="Gellesch M."/>
            <person name="Goldberg J."/>
            <person name="Griggs A."/>
            <person name="Gujja S."/>
            <person name="Heiman D."/>
            <person name="Howarth C."/>
            <person name="Larson L."/>
            <person name="Lui A."/>
            <person name="MacDonald P.J.P."/>
            <person name="Mehta T."/>
            <person name="Montmayeur A."/>
            <person name="Murphy C."/>
            <person name="Neiman D."/>
            <person name="Pearson M."/>
            <person name="Priest M."/>
            <person name="Roberts A."/>
            <person name="Saif S."/>
            <person name="Shea T."/>
            <person name="Shenoy N."/>
            <person name="Sisk P."/>
            <person name="Stolte C."/>
            <person name="Sykes S."/>
            <person name="Yandava C."/>
            <person name="Wortman J."/>
            <person name="Nusbaum C."/>
            <person name="Birren B."/>
        </authorList>
    </citation>
    <scope>NUCLEOTIDE SEQUENCE</scope>
    <source>
        <strain evidence="8">R3-111a-1</strain>
    </source>
</reference>
<evidence type="ECO:0000313" key="9">
    <source>
        <dbReference type="EnsemblFungi" id="EJT80466"/>
    </source>
</evidence>
<keyword evidence="2" id="KW-0560">Oxidoreductase</keyword>
<dbReference type="InterPro" id="IPR000262">
    <property type="entry name" value="FMN-dep_DH"/>
</dbReference>
<dbReference type="OrthoDB" id="1925334at2759"/>
<dbReference type="STRING" id="644352.J3NGS6"/>
<accession>J3NGS6</accession>
<reference evidence="9" key="4">
    <citation type="journal article" date="2015" name="G3 (Bethesda)">
        <title>Genome sequences of three phytopathogenic species of the Magnaporthaceae family of fungi.</title>
        <authorList>
            <person name="Okagaki L.H."/>
            <person name="Nunes C.C."/>
            <person name="Sailsbery J."/>
            <person name="Clay B."/>
            <person name="Brown D."/>
            <person name="John T."/>
            <person name="Oh Y."/>
            <person name="Young N."/>
            <person name="Fitzgerald M."/>
            <person name="Haas B.J."/>
            <person name="Zeng Q."/>
            <person name="Young S."/>
            <person name="Adiconis X."/>
            <person name="Fan L."/>
            <person name="Levin J.Z."/>
            <person name="Mitchell T.K."/>
            <person name="Okubara P.A."/>
            <person name="Farman M.L."/>
            <person name="Kohn L.M."/>
            <person name="Birren B."/>
            <person name="Ma L.-J."/>
            <person name="Dean R.A."/>
        </authorList>
    </citation>
    <scope>NUCLEOTIDE SEQUENCE</scope>
    <source>
        <strain evidence="9">R3-111a-1</strain>
    </source>
</reference>
<evidence type="ECO:0000313" key="10">
    <source>
        <dbReference type="Proteomes" id="UP000006039"/>
    </source>
</evidence>
<dbReference type="InterPro" id="IPR037396">
    <property type="entry name" value="FMN_HAD"/>
</dbReference>
<dbReference type="GO" id="GO:0016491">
    <property type="term" value="F:oxidoreductase activity"/>
    <property type="evidence" value="ECO:0007669"/>
    <property type="project" value="UniProtKB-KW"/>
</dbReference>
<feature type="binding site" evidence="5">
    <location>
        <position position="297"/>
    </location>
    <ligand>
        <name>glyoxylate</name>
        <dbReference type="ChEBI" id="CHEBI:36655"/>
    </ligand>
</feature>
<feature type="active site" description="Proton acceptor" evidence="4">
    <location>
        <position position="294"/>
    </location>
</feature>
<dbReference type="GO" id="GO:0010181">
    <property type="term" value="F:FMN binding"/>
    <property type="evidence" value="ECO:0007669"/>
    <property type="project" value="InterPro"/>
</dbReference>
<evidence type="ECO:0000256" key="3">
    <source>
        <dbReference type="ARBA" id="ARBA00024042"/>
    </source>
</evidence>
<comment type="similarity">
    <text evidence="3">Belongs to the FMN-dependent alpha-hydroxy acid dehydrogenase family.</text>
</comment>
<dbReference type="RefSeq" id="XP_009216475.1">
    <property type="nucleotide sequence ID" value="XM_009218211.1"/>
</dbReference>
<dbReference type="eggNOG" id="KOG0538">
    <property type="taxonomic scope" value="Eukaryota"/>
</dbReference>
<reference evidence="10" key="1">
    <citation type="submission" date="2010-07" db="EMBL/GenBank/DDBJ databases">
        <title>The genome sequence of Gaeumannomyces graminis var. tritici strain R3-111a-1.</title>
        <authorList>
            <consortium name="The Broad Institute Genome Sequencing Platform"/>
            <person name="Ma L.-J."/>
            <person name="Dead R."/>
            <person name="Young S."/>
            <person name="Zeng Q."/>
            <person name="Koehrsen M."/>
            <person name="Alvarado L."/>
            <person name="Berlin A."/>
            <person name="Chapman S.B."/>
            <person name="Chen Z."/>
            <person name="Freedman E."/>
            <person name="Gellesch M."/>
            <person name="Goldberg J."/>
            <person name="Griggs A."/>
            <person name="Gujja S."/>
            <person name="Heilman E.R."/>
            <person name="Heiman D."/>
            <person name="Hepburn T."/>
            <person name="Howarth C."/>
            <person name="Jen D."/>
            <person name="Larson L."/>
            <person name="Mehta T."/>
            <person name="Neiman D."/>
            <person name="Pearson M."/>
            <person name="Roberts A."/>
            <person name="Saif S."/>
            <person name="Shea T."/>
            <person name="Shenoy N."/>
            <person name="Sisk P."/>
            <person name="Stolte C."/>
            <person name="Sykes S."/>
            <person name="Walk T."/>
            <person name="White J."/>
            <person name="Yandava C."/>
            <person name="Haas B."/>
            <person name="Nusbaum C."/>
            <person name="Birren B."/>
        </authorList>
    </citation>
    <scope>NUCLEOTIDE SEQUENCE [LARGE SCALE GENOMIC DNA]</scope>
    <source>
        <strain evidence="10">R3-111a-1</strain>
    </source>
</reference>
<dbReference type="InterPro" id="IPR013785">
    <property type="entry name" value="Aldolase_TIM"/>
</dbReference>
<proteinExistence type="inferred from homology"/>
<gene>
    <name evidence="9" type="primary">20340923</name>
    <name evidence="8" type="ORF">GGTG_00465</name>
</gene>
<feature type="binding site" evidence="5">
    <location>
        <position position="118"/>
    </location>
    <ligand>
        <name>FMN</name>
        <dbReference type="ChEBI" id="CHEBI:58210"/>
    </ligand>
</feature>
<feature type="binding site" evidence="5">
    <location>
        <begin position="351"/>
        <end position="352"/>
    </location>
    <ligand>
        <name>FMN</name>
        <dbReference type="ChEBI" id="CHEBI:58210"/>
    </ligand>
</feature>
<keyword evidence="5" id="KW-0288">FMN</keyword>
<protein>
    <recommendedName>
        <fullName evidence="7">FMN hydroxy acid dehydrogenase domain-containing protein</fullName>
    </recommendedName>
</protein>
<dbReference type="AlphaFoldDB" id="J3NGS6"/>
<feature type="binding site" evidence="5">
    <location>
        <position position="156"/>
    </location>
    <ligand>
        <name>glyoxylate</name>
        <dbReference type="ChEBI" id="CHEBI:36655"/>
    </ligand>
</feature>
<feature type="compositionally biased region" description="Low complexity" evidence="6">
    <location>
        <begin position="219"/>
        <end position="228"/>
    </location>
</feature>
<feature type="binding site" evidence="5">
    <location>
        <position position="182"/>
    </location>
    <ligand>
        <name>FMN</name>
        <dbReference type="ChEBI" id="CHEBI:58210"/>
    </ligand>
</feature>
<dbReference type="EnsemblFungi" id="EJT80466">
    <property type="protein sequence ID" value="EJT80466"/>
    <property type="gene ID" value="GGTG_00465"/>
</dbReference>
<feature type="region of interest" description="Disordered" evidence="6">
    <location>
        <begin position="191"/>
        <end position="233"/>
    </location>
</feature>
<feature type="binding site" evidence="5">
    <location>
        <position position="154"/>
    </location>
    <ligand>
        <name>FMN</name>
        <dbReference type="ChEBI" id="CHEBI:58210"/>
    </ligand>
</feature>
<dbReference type="VEuPathDB" id="FungiDB:GGTG_00465"/>
<dbReference type="EMBL" id="GL385395">
    <property type="protein sequence ID" value="EJT80466.1"/>
    <property type="molecule type" value="Genomic_DNA"/>
</dbReference>
<dbReference type="SUPFAM" id="SSF51395">
    <property type="entry name" value="FMN-linked oxidoreductases"/>
    <property type="match status" value="1"/>
</dbReference>
<feature type="domain" description="FMN hydroxy acid dehydrogenase" evidence="7">
    <location>
        <begin position="10"/>
        <end position="401"/>
    </location>
</feature>
<feature type="binding site" evidence="5">
    <location>
        <position position="292"/>
    </location>
    <ligand>
        <name>FMN</name>
        <dbReference type="ChEBI" id="CHEBI:58210"/>
    </ligand>
</feature>
<evidence type="ECO:0000256" key="1">
    <source>
        <dbReference type="ARBA" id="ARBA00001917"/>
    </source>
</evidence>
<evidence type="ECO:0000259" key="7">
    <source>
        <dbReference type="PROSITE" id="PS51349"/>
    </source>
</evidence>
<dbReference type="HOGENOM" id="CLU_020639_1_0_1"/>
<dbReference type="InterPro" id="IPR012133">
    <property type="entry name" value="Alpha-hydoxy_acid_DH_FMN"/>
</dbReference>